<dbReference type="PANTHER" id="PTHR31672">
    <property type="entry name" value="BNACNNG10540D PROTEIN"/>
    <property type="match status" value="1"/>
</dbReference>
<dbReference type="EMBL" id="CM007891">
    <property type="protein sequence ID" value="OTG35585.1"/>
    <property type="molecule type" value="Genomic_DNA"/>
</dbReference>
<dbReference type="Proteomes" id="UP000215914">
    <property type="component" value="Chromosome 2"/>
</dbReference>
<reference evidence="2 4" key="1">
    <citation type="journal article" date="2017" name="Nature">
        <title>The sunflower genome provides insights into oil metabolism, flowering and Asterid evolution.</title>
        <authorList>
            <person name="Badouin H."/>
            <person name="Gouzy J."/>
            <person name="Grassa C.J."/>
            <person name="Murat F."/>
            <person name="Staton S.E."/>
            <person name="Cottret L."/>
            <person name="Lelandais-Briere C."/>
            <person name="Owens G.L."/>
            <person name="Carrere S."/>
            <person name="Mayjonade B."/>
            <person name="Legrand L."/>
            <person name="Gill N."/>
            <person name="Kane N.C."/>
            <person name="Bowers J.E."/>
            <person name="Hubner S."/>
            <person name="Bellec A."/>
            <person name="Berard A."/>
            <person name="Berges H."/>
            <person name="Blanchet N."/>
            <person name="Boniface M.C."/>
            <person name="Brunel D."/>
            <person name="Catrice O."/>
            <person name="Chaidir N."/>
            <person name="Claudel C."/>
            <person name="Donnadieu C."/>
            <person name="Faraut T."/>
            <person name="Fievet G."/>
            <person name="Helmstetter N."/>
            <person name="King M."/>
            <person name="Knapp S.J."/>
            <person name="Lai Z."/>
            <person name="Le Paslier M.C."/>
            <person name="Lippi Y."/>
            <person name="Lorenzon L."/>
            <person name="Mandel J.R."/>
            <person name="Marage G."/>
            <person name="Marchand G."/>
            <person name="Marquand E."/>
            <person name="Bret-Mestries E."/>
            <person name="Morien E."/>
            <person name="Nambeesan S."/>
            <person name="Nguyen T."/>
            <person name="Pegot-Espagnet P."/>
            <person name="Pouilly N."/>
            <person name="Raftis F."/>
            <person name="Sallet E."/>
            <person name="Schiex T."/>
            <person name="Thomas J."/>
            <person name="Vandecasteele C."/>
            <person name="Vares D."/>
            <person name="Vear F."/>
            <person name="Vautrin S."/>
            <person name="Crespi M."/>
            <person name="Mangin B."/>
            <person name="Burke J.M."/>
            <person name="Salse J."/>
            <person name="Munos S."/>
            <person name="Vincourt P."/>
            <person name="Rieseberg L.H."/>
            <person name="Langlade N.B."/>
        </authorList>
    </citation>
    <scope>NUCLEOTIDE SEQUENCE [LARGE SCALE GENOMIC DNA]</scope>
    <source>
        <strain evidence="4">cv. SF193</strain>
        <tissue evidence="2">Leaves</tissue>
    </source>
</reference>
<dbReference type="OMA" id="PEENTLH"/>
<dbReference type="CDD" id="cd22157">
    <property type="entry name" value="F-box_AtFBW1-like"/>
    <property type="match status" value="1"/>
</dbReference>
<evidence type="ECO:0000259" key="1">
    <source>
        <dbReference type="SMART" id="SM00256"/>
    </source>
</evidence>
<dbReference type="Pfam" id="PF07734">
    <property type="entry name" value="FBA_1"/>
    <property type="match status" value="1"/>
</dbReference>
<dbReference type="InParanoid" id="A0A251VIZ7"/>
<dbReference type="Gramene" id="mRNA:HanXRQr2_Chr02g0085221">
    <property type="protein sequence ID" value="CDS:HanXRQr2_Chr02g0085221.1"/>
    <property type="gene ID" value="HanXRQr2_Chr02g0085221"/>
</dbReference>
<dbReference type="InterPro" id="IPR006527">
    <property type="entry name" value="F-box-assoc_dom_typ1"/>
</dbReference>
<dbReference type="SMART" id="SM00256">
    <property type="entry name" value="FBOX"/>
    <property type="match status" value="1"/>
</dbReference>
<organism evidence="3 4">
    <name type="scientific">Helianthus annuus</name>
    <name type="common">Common sunflower</name>
    <dbReference type="NCBI Taxonomy" id="4232"/>
    <lineage>
        <taxon>Eukaryota</taxon>
        <taxon>Viridiplantae</taxon>
        <taxon>Streptophyta</taxon>
        <taxon>Embryophyta</taxon>
        <taxon>Tracheophyta</taxon>
        <taxon>Spermatophyta</taxon>
        <taxon>Magnoliopsida</taxon>
        <taxon>eudicotyledons</taxon>
        <taxon>Gunneridae</taxon>
        <taxon>Pentapetalae</taxon>
        <taxon>asterids</taxon>
        <taxon>campanulids</taxon>
        <taxon>Asterales</taxon>
        <taxon>Asteraceae</taxon>
        <taxon>Asteroideae</taxon>
        <taxon>Heliantheae alliance</taxon>
        <taxon>Heliantheae</taxon>
        <taxon>Helianthus</taxon>
    </lineage>
</organism>
<dbReference type="SUPFAM" id="SSF50965">
    <property type="entry name" value="Galactose oxidase, central domain"/>
    <property type="match status" value="1"/>
</dbReference>
<feature type="domain" description="F-box" evidence="1">
    <location>
        <begin position="5"/>
        <end position="45"/>
    </location>
</feature>
<dbReference type="InterPro" id="IPR017451">
    <property type="entry name" value="F-box-assoc_interact_dom"/>
</dbReference>
<evidence type="ECO:0000313" key="3">
    <source>
        <dbReference type="EMBL" id="OTG35585.1"/>
    </source>
</evidence>
<reference evidence="2" key="3">
    <citation type="submission" date="2020-06" db="EMBL/GenBank/DDBJ databases">
        <title>Helianthus annuus Genome sequencing and assembly Release 2.</title>
        <authorList>
            <person name="Gouzy J."/>
            <person name="Langlade N."/>
            <person name="Munos S."/>
        </authorList>
    </citation>
    <scope>NUCLEOTIDE SEQUENCE</scope>
    <source>
        <tissue evidence="2">Leaves</tissue>
    </source>
</reference>
<accession>A0A251VIZ7</accession>
<sequence>MAESVHADVLEHILIRLDVKLLIRCKRVCKSWHSLITSPGFINRHLNRSYNEDRYNNKLDSRRISLPDKSSSHGRYNGYYSLVGSSNGLVCIISCLVSCKLLVCNPLTREVRQLKLPSLIGLPLLCRGFGYDISKDDYIVVMGVEKGKNQTCFEVLSLKSNVWRVVGEVKYTFMTKAGILCNGALHWIVKDQNNKKLVISYDLSKEEFKEIPQPENARYESTHSSYLGTVKECLCIISRNDYFPVVHDVWLMKKYNVKESWEMLSRHHDMKRNIVHYLGLPKDESFFLHYVESWFSEDSSYWRFTVFVKSLVSPHKSAPGGSNLGIR</sequence>
<evidence type="ECO:0000313" key="2">
    <source>
        <dbReference type="EMBL" id="KAF5820119.1"/>
    </source>
</evidence>
<dbReference type="InterPro" id="IPR011043">
    <property type="entry name" value="Gal_Oxase/kelch_b-propeller"/>
</dbReference>
<dbReference type="PANTHER" id="PTHR31672:SF13">
    <property type="entry name" value="F-BOX PROTEIN CPR30-LIKE"/>
    <property type="match status" value="1"/>
</dbReference>
<proteinExistence type="predicted"/>
<dbReference type="InterPro" id="IPR036047">
    <property type="entry name" value="F-box-like_dom_sf"/>
</dbReference>
<protein>
    <submittedName>
        <fullName evidence="2">F-box domain, galactose oxidase/kelch, beta-propeller, F-box associated interaction</fullName>
    </submittedName>
    <submittedName>
        <fullName evidence="3">Putative F-box domain-containing protein</fullName>
    </submittedName>
</protein>
<keyword evidence="4" id="KW-1185">Reference proteome</keyword>
<dbReference type="NCBIfam" id="TIGR01640">
    <property type="entry name" value="F_box_assoc_1"/>
    <property type="match status" value="1"/>
</dbReference>
<dbReference type="Pfam" id="PF00646">
    <property type="entry name" value="F-box"/>
    <property type="match status" value="1"/>
</dbReference>
<dbReference type="InterPro" id="IPR050796">
    <property type="entry name" value="SCF_F-box_component"/>
</dbReference>
<gene>
    <name evidence="3" type="ORF">HannXRQ_Chr02g0058331</name>
    <name evidence="2" type="ORF">HanXRQr2_Chr02g0085221</name>
</gene>
<dbReference type="OrthoDB" id="591557at2759"/>
<name>A0A251VIZ7_HELAN</name>
<dbReference type="SUPFAM" id="SSF81383">
    <property type="entry name" value="F-box domain"/>
    <property type="match status" value="1"/>
</dbReference>
<reference evidence="3" key="2">
    <citation type="submission" date="2017-02" db="EMBL/GenBank/DDBJ databases">
        <title>Sunflower complete genome.</title>
        <authorList>
            <person name="Langlade N."/>
            <person name="Munos S."/>
        </authorList>
    </citation>
    <scope>NUCLEOTIDE SEQUENCE [LARGE SCALE GENOMIC DNA]</scope>
    <source>
        <tissue evidence="3">Leaves</tissue>
    </source>
</reference>
<dbReference type="EMBL" id="MNCJ02000317">
    <property type="protein sequence ID" value="KAF5820119.1"/>
    <property type="molecule type" value="Genomic_DNA"/>
</dbReference>
<evidence type="ECO:0000313" key="4">
    <source>
        <dbReference type="Proteomes" id="UP000215914"/>
    </source>
</evidence>
<dbReference type="Gene3D" id="1.20.1280.50">
    <property type="match status" value="1"/>
</dbReference>
<dbReference type="InterPro" id="IPR001810">
    <property type="entry name" value="F-box_dom"/>
</dbReference>
<dbReference type="AlphaFoldDB" id="A0A251VIZ7"/>